<dbReference type="Gene3D" id="1.20.5.170">
    <property type="match status" value="1"/>
</dbReference>
<dbReference type="RefSeq" id="WP_272209402.1">
    <property type="nucleotide sequence ID" value="NZ_JAQOMV010000033.1"/>
</dbReference>
<accession>A0AAJ1HW27</accession>
<comment type="caution">
    <text evidence="1">The sequence shown here is derived from an EMBL/GenBank/DDBJ whole genome shotgun (WGS) entry which is preliminary data.</text>
</comment>
<organism evidence="1 2">
    <name type="scientific">Limosilactobacillus mucosae</name>
    <name type="common">Lactobacillus mucosae</name>
    <dbReference type="NCBI Taxonomy" id="97478"/>
    <lineage>
        <taxon>Bacteria</taxon>
        <taxon>Bacillati</taxon>
        <taxon>Bacillota</taxon>
        <taxon>Bacilli</taxon>
        <taxon>Lactobacillales</taxon>
        <taxon>Lactobacillaceae</taxon>
        <taxon>Limosilactobacillus</taxon>
    </lineage>
</organism>
<dbReference type="EMBL" id="JAQONE010000025">
    <property type="protein sequence ID" value="MDC2830391.1"/>
    <property type="molecule type" value="Genomic_DNA"/>
</dbReference>
<name>A0AAJ1HW27_LIMMU</name>
<dbReference type="AlphaFoldDB" id="A0AAJ1HW27"/>
<sequence length="179" mass="19881">MSDTIVVYEFDAKDRTNHYLDAVQVSADSKLQDNQTTVAPNGSQFFNGKEWVDELVSAYHYDDNGYFDYFSSVPEGSELEPNETLVVPHDANGAGMYKPKFDATQNKWVETLTKEEIDALNKPVPAKPTAEQQTISLLGQRVAQATADNAQLKQDNTQLKQMVSMLGQTVAQLKAQSTN</sequence>
<proteinExistence type="predicted"/>
<gene>
    <name evidence="1" type="ORF">PO250_08805</name>
</gene>
<evidence type="ECO:0000313" key="1">
    <source>
        <dbReference type="EMBL" id="MDC2830391.1"/>
    </source>
</evidence>
<reference evidence="1" key="1">
    <citation type="submission" date="2023-01" db="EMBL/GenBank/DDBJ databases">
        <title>Genome analysis of 13 Lactobacillus isolated from gut of wild boar.</title>
        <authorList>
            <person name="Papp P."/>
            <person name="Libisch B."/>
            <person name="Nagy T."/>
            <person name="Olasz F."/>
        </authorList>
    </citation>
    <scope>NUCLEOTIDE SEQUENCE</scope>
    <source>
        <strain evidence="1">F146</strain>
    </source>
</reference>
<evidence type="ECO:0000313" key="2">
    <source>
        <dbReference type="Proteomes" id="UP001220670"/>
    </source>
</evidence>
<dbReference type="Proteomes" id="UP001220670">
    <property type="component" value="Unassembled WGS sequence"/>
</dbReference>
<protein>
    <submittedName>
        <fullName evidence="1">Uncharacterized protein</fullName>
    </submittedName>
</protein>